<keyword evidence="1" id="KW-1133">Transmembrane helix</keyword>
<protein>
    <recommendedName>
        <fullName evidence="2">Helix-hairpin-helix DNA-binding motif class 1 domain-containing protein</fullName>
    </recommendedName>
</protein>
<reference evidence="3 4" key="1">
    <citation type="submission" date="2015-05" db="EMBL/GenBank/DDBJ databases">
        <title>Comparison of genome.</title>
        <authorList>
            <person name="Zheng Z."/>
            <person name="Sun M."/>
        </authorList>
    </citation>
    <scope>NUCLEOTIDE SEQUENCE [LARGE SCALE GENOMIC DNA]</scope>
    <source>
        <strain evidence="3 4">G25-74</strain>
    </source>
</reference>
<comment type="caution">
    <text evidence="3">The sequence shown here is derived from an EMBL/GenBank/DDBJ whole genome shotgun (WGS) entry which is preliminary data.</text>
</comment>
<gene>
    <name evidence="3" type="ORF">ABB05_04270</name>
</gene>
<dbReference type="OrthoDB" id="9790239at2"/>
<dbReference type="EMBL" id="LDJR01000025">
    <property type="protein sequence ID" value="OAK74425.1"/>
    <property type="molecule type" value="Genomic_DNA"/>
</dbReference>
<dbReference type="SMART" id="SM00278">
    <property type="entry name" value="HhH1"/>
    <property type="match status" value="2"/>
</dbReference>
<evidence type="ECO:0000259" key="2">
    <source>
        <dbReference type="SMART" id="SM00278"/>
    </source>
</evidence>
<dbReference type="Proteomes" id="UP000077881">
    <property type="component" value="Unassembled WGS sequence"/>
</dbReference>
<name>A0A178A2K0_9BACI</name>
<evidence type="ECO:0000313" key="3">
    <source>
        <dbReference type="EMBL" id="OAK74425.1"/>
    </source>
</evidence>
<dbReference type="PANTHER" id="PTHR21180">
    <property type="entry name" value="ENDONUCLEASE/EXONUCLEASE/PHOSPHATASE FAMILY DOMAIN-CONTAINING PROTEIN 1"/>
    <property type="match status" value="1"/>
</dbReference>
<evidence type="ECO:0000256" key="1">
    <source>
        <dbReference type="SAM" id="Phobius"/>
    </source>
</evidence>
<dbReference type="Gene3D" id="3.10.560.10">
    <property type="entry name" value="Outer membrane lipoprotein wza domain like"/>
    <property type="match status" value="1"/>
</dbReference>
<dbReference type="NCBIfam" id="TIGR00426">
    <property type="entry name" value="competence protein ComEA helix-hairpin-helix repeat region"/>
    <property type="match status" value="1"/>
</dbReference>
<dbReference type="GO" id="GO:0015628">
    <property type="term" value="P:protein secretion by the type II secretion system"/>
    <property type="evidence" value="ECO:0007669"/>
    <property type="project" value="TreeGrafter"/>
</dbReference>
<dbReference type="AlphaFoldDB" id="A0A178A2K0"/>
<keyword evidence="1" id="KW-0472">Membrane</keyword>
<dbReference type="GO" id="GO:0006281">
    <property type="term" value="P:DNA repair"/>
    <property type="evidence" value="ECO:0007669"/>
    <property type="project" value="InterPro"/>
</dbReference>
<dbReference type="PANTHER" id="PTHR21180:SF32">
    <property type="entry name" value="ENDONUCLEASE_EXONUCLEASE_PHOSPHATASE FAMILY DOMAIN-CONTAINING PROTEIN 1"/>
    <property type="match status" value="1"/>
</dbReference>
<dbReference type="Pfam" id="PF10531">
    <property type="entry name" value="SLBB"/>
    <property type="match status" value="1"/>
</dbReference>
<keyword evidence="1" id="KW-0812">Transmembrane</keyword>
<sequence>MPVWLEKHKHMMIVLVIAIIILLLVLFRFQQKDEVAVTEPIWMEAESEQLEKEKQDIKTTPEKIFIDLKGAIKKPGLYEVEEGERVYDVVEKAGGLLKTADEKQINFAMKLYDEMVIYIPEINELGPEVSYPGEMNSNNDEKVNINQADAAELETLPGIGPSKAATIIQYREENGSFKEIEELMNISGIGEKTFEKLKEQIRTQ</sequence>
<feature type="domain" description="Helix-hairpin-helix DNA-binding motif class 1" evidence="2">
    <location>
        <begin position="181"/>
        <end position="200"/>
    </location>
</feature>
<dbReference type="STRING" id="217031.ABB05_04270"/>
<keyword evidence="4" id="KW-1185">Reference proteome</keyword>
<dbReference type="Pfam" id="PF12836">
    <property type="entry name" value="HHH_3"/>
    <property type="match status" value="1"/>
</dbReference>
<dbReference type="InterPro" id="IPR003583">
    <property type="entry name" value="Hlx-hairpin-Hlx_DNA-bd_motif"/>
</dbReference>
<dbReference type="Gene3D" id="1.10.150.310">
    <property type="entry name" value="Tex RuvX-like domain-like"/>
    <property type="match status" value="1"/>
</dbReference>
<dbReference type="SUPFAM" id="SSF47781">
    <property type="entry name" value="RuvA domain 2-like"/>
    <property type="match status" value="1"/>
</dbReference>
<dbReference type="InterPro" id="IPR019554">
    <property type="entry name" value="Soluble_ligand-bd"/>
</dbReference>
<proteinExistence type="predicted"/>
<dbReference type="RefSeq" id="WP_064467709.1">
    <property type="nucleotide sequence ID" value="NZ_JAGGKH010000006.1"/>
</dbReference>
<accession>A0A178A2K0</accession>
<dbReference type="PATRIC" id="fig|217031.6.peg.927"/>
<organism evidence="3 4">
    <name type="scientific">Lederbergia galactosidilytica</name>
    <dbReference type="NCBI Taxonomy" id="217031"/>
    <lineage>
        <taxon>Bacteria</taxon>
        <taxon>Bacillati</taxon>
        <taxon>Bacillota</taxon>
        <taxon>Bacilli</taxon>
        <taxon>Bacillales</taxon>
        <taxon>Bacillaceae</taxon>
        <taxon>Lederbergia</taxon>
    </lineage>
</organism>
<dbReference type="GO" id="GO:0003677">
    <property type="term" value="F:DNA binding"/>
    <property type="evidence" value="ECO:0007669"/>
    <property type="project" value="InterPro"/>
</dbReference>
<feature type="domain" description="Helix-hairpin-helix DNA-binding motif class 1" evidence="2">
    <location>
        <begin position="151"/>
        <end position="170"/>
    </location>
</feature>
<dbReference type="InterPro" id="IPR004509">
    <property type="entry name" value="Competence_ComEA_HhH"/>
</dbReference>
<evidence type="ECO:0000313" key="4">
    <source>
        <dbReference type="Proteomes" id="UP000077881"/>
    </source>
</evidence>
<dbReference type="GO" id="GO:0015627">
    <property type="term" value="C:type II protein secretion system complex"/>
    <property type="evidence" value="ECO:0007669"/>
    <property type="project" value="TreeGrafter"/>
</dbReference>
<feature type="transmembrane region" description="Helical" evidence="1">
    <location>
        <begin position="12"/>
        <end position="29"/>
    </location>
</feature>
<dbReference type="InterPro" id="IPR010994">
    <property type="entry name" value="RuvA_2-like"/>
</dbReference>
<dbReference type="InterPro" id="IPR051675">
    <property type="entry name" value="Endo/Exo/Phosphatase_dom_1"/>
</dbReference>